<keyword evidence="3" id="KW-1185">Reference proteome</keyword>
<dbReference type="Proteomes" id="UP000294752">
    <property type="component" value="Unassembled WGS sequence"/>
</dbReference>
<organism evidence="2 3">
    <name type="scientific">Sphingobacterium paludis</name>
    <dbReference type="NCBI Taxonomy" id="1476465"/>
    <lineage>
        <taxon>Bacteria</taxon>
        <taxon>Pseudomonadati</taxon>
        <taxon>Bacteroidota</taxon>
        <taxon>Sphingobacteriia</taxon>
        <taxon>Sphingobacteriales</taxon>
        <taxon>Sphingobacteriaceae</taxon>
        <taxon>Sphingobacterium</taxon>
    </lineage>
</organism>
<dbReference type="EMBL" id="SNZV01000005">
    <property type="protein sequence ID" value="TDS13174.1"/>
    <property type="molecule type" value="Genomic_DNA"/>
</dbReference>
<gene>
    <name evidence="2" type="ORF">B0I21_105308</name>
</gene>
<name>A0A4R7D115_9SPHI</name>
<evidence type="ECO:0000313" key="3">
    <source>
        <dbReference type="Proteomes" id="UP000294752"/>
    </source>
</evidence>
<evidence type="ECO:0000256" key="1">
    <source>
        <dbReference type="SAM" id="MobiDB-lite"/>
    </source>
</evidence>
<accession>A0A4R7D115</accession>
<dbReference type="AlphaFoldDB" id="A0A4R7D115"/>
<feature type="region of interest" description="Disordered" evidence="1">
    <location>
        <begin position="1"/>
        <end position="39"/>
    </location>
</feature>
<feature type="compositionally biased region" description="Basic and acidic residues" evidence="1">
    <location>
        <begin position="1"/>
        <end position="19"/>
    </location>
</feature>
<comment type="caution">
    <text evidence="2">The sequence shown here is derived from an EMBL/GenBank/DDBJ whole genome shotgun (WGS) entry which is preliminary data.</text>
</comment>
<sequence length="39" mass="4371">MAEKKENEKDPCWSGYKKEGTKKKGGKTVPNCVKDTAKK</sequence>
<protein>
    <submittedName>
        <fullName evidence="2">Uncharacterized protein</fullName>
    </submittedName>
</protein>
<reference evidence="2 3" key="1">
    <citation type="submission" date="2019-03" db="EMBL/GenBank/DDBJ databases">
        <title>Genomic Encyclopedia of Type Strains, Phase III (KMG-III): the genomes of soil and plant-associated and newly described type strains.</title>
        <authorList>
            <person name="Whitman W."/>
        </authorList>
    </citation>
    <scope>NUCLEOTIDE SEQUENCE [LARGE SCALE GENOMIC DNA]</scope>
    <source>
        <strain evidence="2 3">CGMCC 1.12801</strain>
    </source>
</reference>
<evidence type="ECO:0000313" key="2">
    <source>
        <dbReference type="EMBL" id="TDS13174.1"/>
    </source>
</evidence>
<proteinExistence type="predicted"/>